<feature type="region of interest" description="Disordered" evidence="1">
    <location>
        <begin position="72"/>
        <end position="94"/>
    </location>
</feature>
<keyword evidence="3" id="KW-1185">Reference proteome</keyword>
<proteinExistence type="predicted"/>
<sequence length="128" mass="14339">MDSAIAGGLFSNFIWLLKFQEMKNYSRIFPNSERLCTIQHNSKVGGEPNGSEGRVIGCDGFLITLVPHPSRLSDDSQTLRTNKARPQPLPMPTSQPLVFLSASPRVNICIRTRKEKALERVGNNSRVW</sequence>
<evidence type="ECO:0000313" key="2">
    <source>
        <dbReference type="EMBL" id="CAB0019798.1"/>
    </source>
</evidence>
<dbReference type="Proteomes" id="UP000479000">
    <property type="component" value="Unassembled WGS sequence"/>
</dbReference>
<evidence type="ECO:0000256" key="1">
    <source>
        <dbReference type="SAM" id="MobiDB-lite"/>
    </source>
</evidence>
<dbReference type="EMBL" id="CADCXU010034562">
    <property type="protein sequence ID" value="CAB0019798.1"/>
    <property type="molecule type" value="Genomic_DNA"/>
</dbReference>
<dbReference type="AlphaFoldDB" id="A0A6H5HN60"/>
<gene>
    <name evidence="2" type="ORF">NTEN_LOCUS23464</name>
</gene>
<evidence type="ECO:0000313" key="3">
    <source>
        <dbReference type="Proteomes" id="UP000479000"/>
    </source>
</evidence>
<protein>
    <submittedName>
        <fullName evidence="2">Uncharacterized protein</fullName>
    </submittedName>
</protein>
<reference evidence="2 3" key="1">
    <citation type="submission" date="2020-02" db="EMBL/GenBank/DDBJ databases">
        <authorList>
            <person name="Ferguson B K."/>
        </authorList>
    </citation>
    <scope>NUCLEOTIDE SEQUENCE [LARGE SCALE GENOMIC DNA]</scope>
</reference>
<organism evidence="2 3">
    <name type="scientific">Nesidiocoris tenuis</name>
    <dbReference type="NCBI Taxonomy" id="355587"/>
    <lineage>
        <taxon>Eukaryota</taxon>
        <taxon>Metazoa</taxon>
        <taxon>Ecdysozoa</taxon>
        <taxon>Arthropoda</taxon>
        <taxon>Hexapoda</taxon>
        <taxon>Insecta</taxon>
        <taxon>Pterygota</taxon>
        <taxon>Neoptera</taxon>
        <taxon>Paraneoptera</taxon>
        <taxon>Hemiptera</taxon>
        <taxon>Heteroptera</taxon>
        <taxon>Panheteroptera</taxon>
        <taxon>Cimicomorpha</taxon>
        <taxon>Miridae</taxon>
        <taxon>Dicyphina</taxon>
        <taxon>Nesidiocoris</taxon>
    </lineage>
</organism>
<name>A0A6H5HN60_9HEMI</name>
<accession>A0A6H5HN60</accession>